<dbReference type="CDD" id="cd00041">
    <property type="entry name" value="CUB"/>
    <property type="match status" value="1"/>
</dbReference>
<evidence type="ECO:0000256" key="2">
    <source>
        <dbReference type="ARBA" id="ARBA00023157"/>
    </source>
</evidence>
<dbReference type="CDD" id="cd00062">
    <property type="entry name" value="FN2"/>
    <property type="match status" value="1"/>
</dbReference>
<evidence type="ECO:0000259" key="5">
    <source>
        <dbReference type="PROSITE" id="PS01180"/>
    </source>
</evidence>
<dbReference type="CDD" id="cd22823">
    <property type="entry name" value="Gal_Rha_Lectin"/>
    <property type="match status" value="2"/>
</dbReference>
<dbReference type="Gene3D" id="2.10.10.10">
    <property type="entry name" value="Fibronectin, type II, collagen-binding"/>
    <property type="match status" value="1"/>
</dbReference>
<comment type="caution">
    <text evidence="4">Lacks conserved residue(s) required for the propagation of feature annotation.</text>
</comment>
<dbReference type="Proteomes" id="UP000663845">
    <property type="component" value="Unassembled WGS sequence"/>
</dbReference>
<dbReference type="Gene3D" id="2.60.120.740">
    <property type="match status" value="2"/>
</dbReference>
<dbReference type="InterPro" id="IPR013806">
    <property type="entry name" value="Kringle-like"/>
</dbReference>
<keyword evidence="1" id="KW-0677">Repeat</keyword>
<dbReference type="PROSITE" id="PS01180">
    <property type="entry name" value="CUB"/>
    <property type="match status" value="5"/>
</dbReference>
<dbReference type="SMART" id="SM00042">
    <property type="entry name" value="CUB"/>
    <property type="match status" value="4"/>
</dbReference>
<accession>A0A813X523</accession>
<evidence type="ECO:0000256" key="3">
    <source>
        <dbReference type="PROSITE-ProRule" id="PRU00059"/>
    </source>
</evidence>
<feature type="domain" description="CUB" evidence="5">
    <location>
        <begin position="142"/>
        <end position="255"/>
    </location>
</feature>
<evidence type="ECO:0000256" key="1">
    <source>
        <dbReference type="ARBA" id="ARBA00022737"/>
    </source>
</evidence>
<dbReference type="SMART" id="SM00059">
    <property type="entry name" value="FN2"/>
    <property type="match status" value="1"/>
</dbReference>
<evidence type="ECO:0000256" key="4">
    <source>
        <dbReference type="PROSITE-ProRule" id="PRU00479"/>
    </source>
</evidence>
<feature type="disulfide bond" evidence="3">
    <location>
        <begin position="1005"/>
        <end position="1022"/>
    </location>
</feature>
<dbReference type="SUPFAM" id="SSF49854">
    <property type="entry name" value="Spermadhesin, CUB domain"/>
    <property type="match status" value="4"/>
</dbReference>
<feature type="disulfide bond" evidence="3">
    <location>
        <begin position="751"/>
        <end position="768"/>
    </location>
</feature>
<keyword evidence="2 3" id="KW-1015">Disulfide bond</keyword>
<feature type="domain" description="CUB" evidence="5">
    <location>
        <begin position="945"/>
        <end position="1061"/>
    </location>
</feature>
<feature type="domain" description="CUB" evidence="5">
    <location>
        <begin position="1273"/>
        <end position="1389"/>
    </location>
</feature>
<dbReference type="EMBL" id="CAJNOG010000061">
    <property type="protein sequence ID" value="CAF0867899.1"/>
    <property type="molecule type" value="Genomic_DNA"/>
</dbReference>
<feature type="disulfide bond" evidence="3">
    <location>
        <begin position="200"/>
        <end position="217"/>
    </location>
</feature>
<dbReference type="InterPro" id="IPR036943">
    <property type="entry name" value="FN_type2_sf"/>
</dbReference>
<organism evidence="7 8">
    <name type="scientific">Adineta steineri</name>
    <dbReference type="NCBI Taxonomy" id="433720"/>
    <lineage>
        <taxon>Eukaryota</taxon>
        <taxon>Metazoa</taxon>
        <taxon>Spiralia</taxon>
        <taxon>Gnathifera</taxon>
        <taxon>Rotifera</taxon>
        <taxon>Eurotatoria</taxon>
        <taxon>Bdelloidea</taxon>
        <taxon>Adinetida</taxon>
        <taxon>Adinetidae</taxon>
        <taxon>Adineta</taxon>
    </lineage>
</organism>
<sequence>MSLLERRQQFHFDIMSKVIYFIVFILSHTLIIDGQHVQTMPPQYACTSSSLTLRCPAGYIIVVTSAEYGVAKVDGSCIYTPGDCLADAMSIVSCISDSVTCSIYATKKKLPECNNQYGSYIHIEYDCVPISINDSAKEYNVCQQNSTDITSDHGILKSPGYPSQFQLTTFECFRAIHVPDNKIVRLWLTDLYVSSAGSNCPNDHVYVVDNVQTLRHCGTKRYAYPYLCSSTILIQYKTTTQSSFYRGMRMYFEIVDRSPNDNCPNGSVTPAPVTTTIPTDVTTAVPVYVVLGIASPLRSFQICKGESHTLQCPANYVVAVRTNIYGVTPTDQCEDHDASKHCVLAIDPTFYCLQSCTYMYTGNRVIPSCSNKIAAYRYVEYQCVPLNTELVSPNTTCPADGSKVPIQIDSRGRFQSYRYDSPILRKMNCTYRLKTKPGNIMHIYALGISLTDYSSDCTKNKISFIEDGETAGADFCVERSYRLIYSTCSNEIDMRYIVTDDIMYSSNGAELYIESQARPSDWPCGKPLPTTPFVTPTAAPLTNETSMFARDELETDICFKGTSTYTCPLGYTFIIIDAFYGVKKQSLNKCGFVQGDCVYDALPSLTICRNDAATCYMSYVTQRRLAQCSDNYADYLHITHQCIPSRPVGTPPPITVYDICDTNAPIANFNGVVTSPYFPTYKQTNTECKRSLVGMTDRVLKIWMNEMAVSSDGVRSLSEGSDEPDLVIYKNHDTKDLNNFEKLNPSIRDVCIKDYLIINAPHVAYVYCGTRKFAMAPICADNIDIQYKTTSAPNVVYKGFKLYFEWVHKPMNILCDNTPLPSTTTPIDEVIPSWAQNLQPSPILSVQICLGTAHTLRCPRGSDYVLSIISSSYGVTGTGLCEIPASNHCHQEASLGLTCTHSCFIEYIIPRPLTQCNAQNADYISIDYQCIPTRLPNYENPIDICASTTTDTITMNSGMMISPQYPKLGTAQICSKQIETLPNKLWMVFIVDLFLEGGSTITDTCDASSLTVYDGNDRIIRCGLQQPELVLVSCSNIVEFKFVSTHQALGYRGFKIFFQTIDVPSNWACKPSGFTTPAVTTTTRPPTTSSALPPSFQIAAYGGTTNNTRQYCKFPFTYQGNSQATCLRTDPPSSPSGETLKEPWCSLTSNFDTDRQWGYCELGVTDSTFYDICRSQSQVLKCPPGYIINVITADYAAKPDGNIGAGACMYDKNDCFQSDSITIQTICAGQTSCTAYHLGKTLASCQNRPSAYLHIDYTCVPNEISEIRTYDMCNNNSLPQGDTRRGFIVSPNFPNTPKNLDCTFNLQTLKPYQDIYLYIIDMDLDSATLAPATCTKDRLIVTADNTVMEMCGRSYTKFLFHTCHSSVSFQLIRASDAKGRGVKFYFEFRERPPTEVCPVSYTTTVRPSTESTSIHISSSPTLSSSSIQTSTSTQKTSIASTSTQKTSIASTSTQKTSIASIITSYVSINTTLNSTLTSKFTTSSNTRSTAIKSSTASIPVTESAALIIHNFNYVSILFCTVIARFMFEH</sequence>
<dbReference type="Pfam" id="PF00431">
    <property type="entry name" value="CUB"/>
    <property type="match status" value="1"/>
</dbReference>
<feature type="domain" description="CUB" evidence="5">
    <location>
        <begin position="660"/>
        <end position="807"/>
    </location>
</feature>
<evidence type="ECO:0000259" key="6">
    <source>
        <dbReference type="PROSITE" id="PS51092"/>
    </source>
</evidence>
<name>A0A813X523_9BILA</name>
<feature type="disulfide bond" evidence="3">
    <location>
        <begin position="1334"/>
        <end position="1351"/>
    </location>
</feature>
<feature type="domain" description="Fibronectin type-II" evidence="6">
    <location>
        <begin position="1107"/>
        <end position="1162"/>
    </location>
</feature>
<dbReference type="InterPro" id="IPR000859">
    <property type="entry name" value="CUB_dom"/>
</dbReference>
<dbReference type="InterPro" id="IPR000562">
    <property type="entry name" value="FN_type2_dom"/>
</dbReference>
<dbReference type="InterPro" id="IPR035914">
    <property type="entry name" value="Sperma_CUB_dom_sf"/>
</dbReference>
<dbReference type="SUPFAM" id="SSF57440">
    <property type="entry name" value="Kringle-like"/>
    <property type="match status" value="1"/>
</dbReference>
<dbReference type="InterPro" id="IPR043159">
    <property type="entry name" value="Lectin_gal-bd_sf"/>
</dbReference>
<gene>
    <name evidence="7" type="ORF">JYZ213_LOCUS8791</name>
</gene>
<dbReference type="Gene3D" id="2.60.120.290">
    <property type="entry name" value="Spermadhesin, CUB domain"/>
    <property type="match status" value="5"/>
</dbReference>
<evidence type="ECO:0008006" key="9">
    <source>
        <dbReference type="Google" id="ProtNLM"/>
    </source>
</evidence>
<dbReference type="PANTHER" id="PTHR46780">
    <property type="entry name" value="PROTEIN EVA-1"/>
    <property type="match status" value="1"/>
</dbReference>
<proteinExistence type="predicted"/>
<evidence type="ECO:0000313" key="7">
    <source>
        <dbReference type="EMBL" id="CAF0867899.1"/>
    </source>
</evidence>
<reference evidence="7" key="1">
    <citation type="submission" date="2021-02" db="EMBL/GenBank/DDBJ databases">
        <authorList>
            <person name="Nowell W R."/>
        </authorList>
    </citation>
    <scope>NUCLEOTIDE SEQUENCE</scope>
</reference>
<feature type="domain" description="CUB" evidence="5">
    <location>
        <begin position="397"/>
        <end position="516"/>
    </location>
</feature>
<dbReference type="PROSITE" id="PS51092">
    <property type="entry name" value="FN2_2"/>
    <property type="match status" value="1"/>
</dbReference>
<evidence type="ECO:0000313" key="8">
    <source>
        <dbReference type="Proteomes" id="UP000663845"/>
    </source>
</evidence>
<dbReference type="Pfam" id="PF00040">
    <property type="entry name" value="fn2"/>
    <property type="match status" value="1"/>
</dbReference>
<comment type="caution">
    <text evidence="7">The sequence shown here is derived from an EMBL/GenBank/DDBJ whole genome shotgun (WGS) entry which is preliminary data.</text>
</comment>
<protein>
    <recommendedName>
        <fullName evidence="9">Cubilin</fullName>
    </recommendedName>
</protein>